<sequence>MQRFAWLALCGAVLSGCNYTVYHQPGKTIEDRDRDLLRCDVRALREAPVATEIRYHPPVKRERKICDHKDRCITDHYWTDPEPYTVDVNKQLRGRVKEQCIRDKGYTQVTLPRCERGQSVAVPARMTGIAPNSCIVRGASGQSQVATPR</sequence>
<organism evidence="1 2">
    <name type="scientific">Thalassovita mediterranea</name>
    <dbReference type="NCBI Taxonomy" id="340021"/>
    <lineage>
        <taxon>Bacteria</taxon>
        <taxon>Pseudomonadati</taxon>
        <taxon>Pseudomonadota</taxon>
        <taxon>Alphaproteobacteria</taxon>
        <taxon>Rhodobacterales</taxon>
        <taxon>Roseobacteraceae</taxon>
        <taxon>Thalassovita</taxon>
    </lineage>
</organism>
<dbReference type="Proteomes" id="UP000051681">
    <property type="component" value="Unassembled WGS sequence"/>
</dbReference>
<dbReference type="AlphaFoldDB" id="A0A0P1GLL2"/>
<dbReference type="RefSeq" id="WP_058317318.1">
    <property type="nucleotide sequence ID" value="NZ_CYSF01000002.1"/>
</dbReference>
<proteinExistence type="predicted"/>
<keyword evidence="2" id="KW-1185">Reference proteome</keyword>
<dbReference type="STRING" id="340021.TM5383_00336"/>
<evidence type="ECO:0008006" key="3">
    <source>
        <dbReference type="Google" id="ProtNLM"/>
    </source>
</evidence>
<dbReference type="OrthoDB" id="7274329at2"/>
<name>A0A0P1GLL2_9RHOB</name>
<protein>
    <recommendedName>
        <fullName evidence="3">Lipoprotein</fullName>
    </recommendedName>
</protein>
<gene>
    <name evidence="1" type="ORF">TM5383_00336</name>
</gene>
<evidence type="ECO:0000313" key="2">
    <source>
        <dbReference type="Proteomes" id="UP000051681"/>
    </source>
</evidence>
<reference evidence="1 2" key="1">
    <citation type="submission" date="2015-09" db="EMBL/GenBank/DDBJ databases">
        <authorList>
            <consortium name="Swine Surveillance"/>
        </authorList>
    </citation>
    <scope>NUCLEOTIDE SEQUENCE [LARGE SCALE GENOMIC DNA]</scope>
    <source>
        <strain evidence="1 2">CECT 8383</strain>
    </source>
</reference>
<dbReference type="PROSITE" id="PS51257">
    <property type="entry name" value="PROKAR_LIPOPROTEIN"/>
    <property type="match status" value="1"/>
</dbReference>
<accession>A0A0P1GLL2</accession>
<dbReference type="EMBL" id="CYSF01000002">
    <property type="protein sequence ID" value="CUH83153.1"/>
    <property type="molecule type" value="Genomic_DNA"/>
</dbReference>
<evidence type="ECO:0000313" key="1">
    <source>
        <dbReference type="EMBL" id="CUH83153.1"/>
    </source>
</evidence>